<dbReference type="OrthoDB" id="347287at2759"/>
<dbReference type="Gene3D" id="1.25.40.180">
    <property type="match status" value="1"/>
</dbReference>
<keyword evidence="3" id="KW-0648">Protein biosynthesis</keyword>
<evidence type="ECO:0000256" key="4">
    <source>
        <dbReference type="SAM" id="Coils"/>
    </source>
</evidence>
<dbReference type="GO" id="GO:0003743">
    <property type="term" value="F:translation initiation factor activity"/>
    <property type="evidence" value="ECO:0007669"/>
    <property type="project" value="UniProtKB-KW"/>
</dbReference>
<comment type="caution">
    <text evidence="7">The sequence shown here is derived from an EMBL/GenBank/DDBJ whole genome shotgun (WGS) entry which is preliminary data.</text>
</comment>
<dbReference type="PANTHER" id="PTHR23253">
    <property type="entry name" value="EUKARYOTIC TRANSLATION INITIATION FACTOR 4 GAMMA"/>
    <property type="match status" value="1"/>
</dbReference>
<gene>
    <name evidence="7" type="ORF">SteCoe_19241</name>
</gene>
<dbReference type="AlphaFoldDB" id="A0A1R2BUJ2"/>
<sequence length="594" mass="69052">MSRISHKQVPRISSAPPDEGEPDLKYNPSFNLNAAEFRPGIPLYPKPNAIQKPMGKGELRANASSYEPAKPKPLSFDVPSFEFKSSALEFVPLTFPSPGLSENTPTFVPSSISTLNEPIKNLSQVEDFIMEPIKPEAQKSEEQTPTEIFESEVLKDQEKVLEEAKVEEIKEENEDRYENVRKNELSEVQEVNEVLIEALPEESEKNYKILDAYDDKFKEEYEEEEDEKEEILDVVAEESKKRVYDLEDIKHLKLMFFKDPNFLIVPPLIIEMKERVVEVIKTFRGGKRQGEEKKIKETVCRITWRKAKTAEEQKISDRAKEYVRRFTVTVAEQEAIKKKVRVTLNKLSPNNQEKLSNEILETCKKSHDYLKLVVSGIFEKAWSETKYTQMYSSICKFLKSNFEDYKYPDIDSIGFLKSKNYFKYELLYMCEETFKKNPEENDLATLTEHKKQEVLDKLKKKTLGNVRFIGELYNVNLITANIILECITGLLDLFEKDINEDKLEGACVLLLTGAGSLERPKLKSATDTIYLRLKRILENFNISTKNRFKIIDLQEYRESGWKTLAKEELKKVEEIHADFHNEQNEILKRHGYNN</sequence>
<feature type="region of interest" description="Disordered" evidence="5">
    <location>
        <begin position="1"/>
        <end position="29"/>
    </location>
</feature>
<dbReference type="SUPFAM" id="SSF48371">
    <property type="entry name" value="ARM repeat"/>
    <property type="match status" value="1"/>
</dbReference>
<dbReference type="Proteomes" id="UP000187209">
    <property type="component" value="Unassembled WGS sequence"/>
</dbReference>
<evidence type="ECO:0000256" key="3">
    <source>
        <dbReference type="ARBA" id="ARBA00022917"/>
    </source>
</evidence>
<dbReference type="InterPro" id="IPR016024">
    <property type="entry name" value="ARM-type_fold"/>
</dbReference>
<dbReference type="PANTHER" id="PTHR23253:SF9">
    <property type="entry name" value="EUKARYOTIC TRANSLATION INITIATION FACTOR 4 GAMMA 2"/>
    <property type="match status" value="1"/>
</dbReference>
<reference evidence="7 8" key="1">
    <citation type="submission" date="2016-11" db="EMBL/GenBank/DDBJ databases">
        <title>The macronuclear genome of Stentor coeruleus: a giant cell with tiny introns.</title>
        <authorList>
            <person name="Slabodnick M."/>
            <person name="Ruby J.G."/>
            <person name="Reiff S.B."/>
            <person name="Swart E.C."/>
            <person name="Gosai S."/>
            <person name="Prabakaran S."/>
            <person name="Witkowska E."/>
            <person name="Larue G.E."/>
            <person name="Fisher S."/>
            <person name="Freeman R.M."/>
            <person name="Gunawardena J."/>
            <person name="Chu W."/>
            <person name="Stover N.A."/>
            <person name="Gregory B.D."/>
            <person name="Nowacki M."/>
            <person name="Derisi J."/>
            <person name="Roy S.W."/>
            <person name="Marshall W.F."/>
            <person name="Sood P."/>
        </authorList>
    </citation>
    <scope>NUCLEOTIDE SEQUENCE [LARGE SCALE GENOMIC DNA]</scope>
    <source>
        <strain evidence="7">WM001</strain>
    </source>
</reference>
<feature type="domain" description="MIF4G" evidence="6">
    <location>
        <begin position="337"/>
        <end position="560"/>
    </location>
</feature>
<dbReference type="SMART" id="SM00543">
    <property type="entry name" value="MIF4G"/>
    <property type="match status" value="1"/>
</dbReference>
<feature type="coiled-coil region" evidence="4">
    <location>
        <begin position="210"/>
        <end position="241"/>
    </location>
</feature>
<comment type="similarity">
    <text evidence="1">Belongs to the eukaryotic initiation factor 4G family.</text>
</comment>
<evidence type="ECO:0000256" key="1">
    <source>
        <dbReference type="ARBA" id="ARBA00005775"/>
    </source>
</evidence>
<keyword evidence="4" id="KW-0175">Coiled coil</keyword>
<dbReference type="InterPro" id="IPR003890">
    <property type="entry name" value="MIF4G-like_typ-3"/>
</dbReference>
<accession>A0A1R2BUJ2</accession>
<evidence type="ECO:0000256" key="5">
    <source>
        <dbReference type="SAM" id="MobiDB-lite"/>
    </source>
</evidence>
<protein>
    <recommendedName>
        <fullName evidence="6">MIF4G domain-containing protein</fullName>
    </recommendedName>
</protein>
<feature type="coiled-coil region" evidence="4">
    <location>
        <begin position="154"/>
        <end position="183"/>
    </location>
</feature>
<keyword evidence="2" id="KW-0396">Initiation factor</keyword>
<evidence type="ECO:0000259" key="6">
    <source>
        <dbReference type="SMART" id="SM00543"/>
    </source>
</evidence>
<evidence type="ECO:0000313" key="8">
    <source>
        <dbReference type="Proteomes" id="UP000187209"/>
    </source>
</evidence>
<evidence type="ECO:0000313" key="7">
    <source>
        <dbReference type="EMBL" id="OMJ80492.1"/>
    </source>
</evidence>
<organism evidence="7 8">
    <name type="scientific">Stentor coeruleus</name>
    <dbReference type="NCBI Taxonomy" id="5963"/>
    <lineage>
        <taxon>Eukaryota</taxon>
        <taxon>Sar</taxon>
        <taxon>Alveolata</taxon>
        <taxon>Ciliophora</taxon>
        <taxon>Postciliodesmatophora</taxon>
        <taxon>Heterotrichea</taxon>
        <taxon>Heterotrichida</taxon>
        <taxon>Stentoridae</taxon>
        <taxon>Stentor</taxon>
    </lineage>
</organism>
<evidence type="ECO:0000256" key="2">
    <source>
        <dbReference type="ARBA" id="ARBA00022540"/>
    </source>
</evidence>
<dbReference type="GO" id="GO:0003729">
    <property type="term" value="F:mRNA binding"/>
    <property type="evidence" value="ECO:0007669"/>
    <property type="project" value="TreeGrafter"/>
</dbReference>
<dbReference type="Pfam" id="PF02854">
    <property type="entry name" value="MIF4G"/>
    <property type="match status" value="1"/>
</dbReference>
<name>A0A1R2BUJ2_9CILI</name>
<keyword evidence="8" id="KW-1185">Reference proteome</keyword>
<dbReference type="GO" id="GO:0016281">
    <property type="term" value="C:eukaryotic translation initiation factor 4F complex"/>
    <property type="evidence" value="ECO:0007669"/>
    <property type="project" value="TreeGrafter"/>
</dbReference>
<proteinExistence type="inferred from homology"/>
<dbReference type="EMBL" id="MPUH01000421">
    <property type="protein sequence ID" value="OMJ80492.1"/>
    <property type="molecule type" value="Genomic_DNA"/>
</dbReference>